<evidence type="ECO:0000313" key="5">
    <source>
        <dbReference type="EMBL" id="KAJ8956582.1"/>
    </source>
</evidence>
<dbReference type="InterPro" id="IPR027417">
    <property type="entry name" value="P-loop_NTPase"/>
</dbReference>
<comment type="similarity">
    <text evidence="3">Belongs to the TRAFAC class dynamin-like GTPase superfamily. GB1/RHD3 GTPase family.</text>
</comment>
<accession>A0ABQ9IR16</accession>
<proteinExistence type="inferred from homology"/>
<dbReference type="InterPro" id="IPR015894">
    <property type="entry name" value="Guanylate-bd_N"/>
</dbReference>
<reference evidence="5" key="1">
    <citation type="journal article" date="2023" name="Insect Mol. Biol.">
        <title>Genome sequencing provides insights into the evolution of gene families encoding plant cell wall-degrading enzymes in longhorned beetles.</title>
        <authorList>
            <person name="Shin N.R."/>
            <person name="Okamura Y."/>
            <person name="Kirsch R."/>
            <person name="Pauchet Y."/>
        </authorList>
    </citation>
    <scope>NUCLEOTIDE SEQUENCE</scope>
    <source>
        <strain evidence="5">MMC_N1</strain>
    </source>
</reference>
<evidence type="ECO:0000256" key="1">
    <source>
        <dbReference type="ARBA" id="ARBA00022741"/>
    </source>
</evidence>
<evidence type="ECO:0000313" key="6">
    <source>
        <dbReference type="Proteomes" id="UP001162164"/>
    </source>
</evidence>
<organism evidence="5 6">
    <name type="scientific">Molorchus minor</name>
    <dbReference type="NCBI Taxonomy" id="1323400"/>
    <lineage>
        <taxon>Eukaryota</taxon>
        <taxon>Metazoa</taxon>
        <taxon>Ecdysozoa</taxon>
        <taxon>Arthropoda</taxon>
        <taxon>Hexapoda</taxon>
        <taxon>Insecta</taxon>
        <taxon>Pterygota</taxon>
        <taxon>Neoptera</taxon>
        <taxon>Endopterygota</taxon>
        <taxon>Coleoptera</taxon>
        <taxon>Polyphaga</taxon>
        <taxon>Cucujiformia</taxon>
        <taxon>Chrysomeloidea</taxon>
        <taxon>Cerambycidae</taxon>
        <taxon>Lamiinae</taxon>
        <taxon>Monochamini</taxon>
        <taxon>Molorchus</taxon>
    </lineage>
</organism>
<dbReference type="EMBL" id="JAPWTJ010003438">
    <property type="protein sequence ID" value="KAJ8956582.1"/>
    <property type="molecule type" value="Genomic_DNA"/>
</dbReference>
<evidence type="ECO:0000256" key="3">
    <source>
        <dbReference type="PROSITE-ProRule" id="PRU01052"/>
    </source>
</evidence>
<dbReference type="PANTHER" id="PTHR10751">
    <property type="entry name" value="GUANYLATE BINDING PROTEIN"/>
    <property type="match status" value="1"/>
</dbReference>
<dbReference type="Pfam" id="PF02263">
    <property type="entry name" value="GBP"/>
    <property type="match status" value="1"/>
</dbReference>
<evidence type="ECO:0000256" key="2">
    <source>
        <dbReference type="ARBA" id="ARBA00023134"/>
    </source>
</evidence>
<name>A0ABQ9IR16_9CUCU</name>
<evidence type="ECO:0000259" key="4">
    <source>
        <dbReference type="PROSITE" id="PS51715"/>
    </source>
</evidence>
<comment type="caution">
    <text evidence="5">The sequence shown here is derived from an EMBL/GenBank/DDBJ whole genome shotgun (WGS) entry which is preliminary data.</text>
</comment>
<dbReference type="Proteomes" id="UP001162164">
    <property type="component" value="Unassembled WGS sequence"/>
</dbReference>
<feature type="domain" description="GB1/RHD3-type G" evidence="4">
    <location>
        <begin position="1"/>
        <end position="131"/>
    </location>
</feature>
<keyword evidence="6" id="KW-1185">Reference proteome</keyword>
<dbReference type="InterPro" id="IPR030386">
    <property type="entry name" value="G_GB1_RHD3_dom"/>
</dbReference>
<protein>
    <recommendedName>
        <fullName evidence="4">GB1/RHD3-type G domain-containing protein</fullName>
    </recommendedName>
</protein>
<keyword evidence="2" id="KW-0342">GTP-binding</keyword>
<dbReference type="Gene3D" id="3.40.50.300">
    <property type="entry name" value="P-loop containing nucleotide triphosphate hydrolases"/>
    <property type="match status" value="1"/>
</dbReference>
<dbReference type="PROSITE" id="PS51715">
    <property type="entry name" value="G_GB1_RHD3"/>
    <property type="match status" value="1"/>
</dbReference>
<sequence>MKVAVILLDTQGTWDTLHRIWPTCLGRFGKNPFQRLQFLVRDWRFPYEAPYGAVGGQQILVKRLEVNDHQHTELQSLRKHIRSCFTEIACFLMPHPGIKVATNPNFDGRLGVILERLILNSDNLKILAHIECCLGKIKSGNICEIFFKMAFDPPAISKTNYKIFV</sequence>
<gene>
    <name evidence="5" type="ORF">NQ317_012852</name>
</gene>
<keyword evidence="1" id="KW-0547">Nucleotide-binding</keyword>